<keyword evidence="3" id="KW-0804">Transcription</keyword>
<name>A0A6H2GTJ0_9BACL</name>
<dbReference type="RefSeq" id="WP_168906375.1">
    <property type="nucleotide sequence ID" value="NZ_CP051428.1"/>
</dbReference>
<dbReference type="AlphaFoldDB" id="A0A6H2GTJ0"/>
<dbReference type="Pfam" id="PF01047">
    <property type="entry name" value="MarR"/>
    <property type="match status" value="1"/>
</dbReference>
<accession>A0A6H2GTJ0</accession>
<dbReference type="PROSITE" id="PS50995">
    <property type="entry name" value="HTH_MARR_2"/>
    <property type="match status" value="1"/>
</dbReference>
<dbReference type="PANTHER" id="PTHR42756">
    <property type="entry name" value="TRANSCRIPTIONAL REGULATOR, MARR"/>
    <property type="match status" value="1"/>
</dbReference>
<reference evidence="5 6" key="1">
    <citation type="submission" date="2020-04" db="EMBL/GenBank/DDBJ databases">
        <title>Novel Paenibacillus strain UniB2 isolated from commercial digestive syrup.</title>
        <authorList>
            <person name="Thorat V."/>
            <person name="Kirdat K."/>
            <person name="Tiwarekar B."/>
            <person name="Yadav A."/>
        </authorList>
    </citation>
    <scope>NUCLEOTIDE SEQUENCE [LARGE SCALE GENOMIC DNA]</scope>
    <source>
        <strain evidence="5 6">UniB2</strain>
    </source>
</reference>
<evidence type="ECO:0000259" key="4">
    <source>
        <dbReference type="PROSITE" id="PS50995"/>
    </source>
</evidence>
<dbReference type="InterPro" id="IPR036390">
    <property type="entry name" value="WH_DNA-bd_sf"/>
</dbReference>
<dbReference type="InterPro" id="IPR000835">
    <property type="entry name" value="HTH_MarR-typ"/>
</dbReference>
<keyword evidence="6" id="KW-1185">Reference proteome</keyword>
<dbReference type="InterPro" id="IPR036388">
    <property type="entry name" value="WH-like_DNA-bd_sf"/>
</dbReference>
<evidence type="ECO:0000256" key="1">
    <source>
        <dbReference type="ARBA" id="ARBA00023015"/>
    </source>
</evidence>
<organism evidence="5 6">
    <name type="scientific">Paenibacillus albicereus</name>
    <dbReference type="NCBI Taxonomy" id="2726185"/>
    <lineage>
        <taxon>Bacteria</taxon>
        <taxon>Bacillati</taxon>
        <taxon>Bacillota</taxon>
        <taxon>Bacilli</taxon>
        <taxon>Bacillales</taxon>
        <taxon>Paenibacillaceae</taxon>
        <taxon>Paenibacillus</taxon>
    </lineage>
</organism>
<dbReference type="KEGG" id="palr:HGI30_03435"/>
<keyword evidence="1" id="KW-0805">Transcription regulation</keyword>
<protein>
    <submittedName>
        <fullName evidence="5">MarR family transcriptional regulator</fullName>
    </submittedName>
</protein>
<sequence length="134" mass="15297">MDYKLLAEEMFEHVARSNSASFEEPVPFSRGEVGILLYLLFRNNGASAGELSEFLAVSTGRIASALKTLEKKGLVLRCTDEGDRRRVLVYYTDAGKKFLLDRRAEHIAQTEQMLRRLSERDAQEFVRLMKLLVP</sequence>
<proteinExistence type="predicted"/>
<evidence type="ECO:0000256" key="2">
    <source>
        <dbReference type="ARBA" id="ARBA00023125"/>
    </source>
</evidence>
<dbReference type="GO" id="GO:0003700">
    <property type="term" value="F:DNA-binding transcription factor activity"/>
    <property type="evidence" value="ECO:0007669"/>
    <property type="project" value="InterPro"/>
</dbReference>
<dbReference type="SUPFAM" id="SSF46785">
    <property type="entry name" value="Winged helix' DNA-binding domain"/>
    <property type="match status" value="1"/>
</dbReference>
<dbReference type="Proteomes" id="UP000502136">
    <property type="component" value="Chromosome"/>
</dbReference>
<gene>
    <name evidence="5" type="ORF">HGI30_03435</name>
</gene>
<evidence type="ECO:0000313" key="5">
    <source>
        <dbReference type="EMBL" id="QJC50720.1"/>
    </source>
</evidence>
<evidence type="ECO:0000256" key="3">
    <source>
        <dbReference type="ARBA" id="ARBA00023163"/>
    </source>
</evidence>
<dbReference type="Gene3D" id="1.10.10.10">
    <property type="entry name" value="Winged helix-like DNA-binding domain superfamily/Winged helix DNA-binding domain"/>
    <property type="match status" value="1"/>
</dbReference>
<dbReference type="PRINTS" id="PR00598">
    <property type="entry name" value="HTHMARR"/>
</dbReference>
<keyword evidence="2" id="KW-0238">DNA-binding</keyword>
<dbReference type="EMBL" id="CP051428">
    <property type="protein sequence ID" value="QJC50720.1"/>
    <property type="molecule type" value="Genomic_DNA"/>
</dbReference>
<feature type="domain" description="HTH marR-type" evidence="4">
    <location>
        <begin position="1"/>
        <end position="134"/>
    </location>
</feature>
<dbReference type="SMART" id="SM00347">
    <property type="entry name" value="HTH_MARR"/>
    <property type="match status" value="1"/>
</dbReference>
<evidence type="ECO:0000313" key="6">
    <source>
        <dbReference type="Proteomes" id="UP000502136"/>
    </source>
</evidence>
<dbReference type="GO" id="GO:0003677">
    <property type="term" value="F:DNA binding"/>
    <property type="evidence" value="ECO:0007669"/>
    <property type="project" value="UniProtKB-KW"/>
</dbReference>
<dbReference type="PANTHER" id="PTHR42756:SF1">
    <property type="entry name" value="TRANSCRIPTIONAL REPRESSOR OF EMRAB OPERON"/>
    <property type="match status" value="1"/>
</dbReference>